<evidence type="ECO:0000256" key="2">
    <source>
        <dbReference type="SAM" id="Phobius"/>
    </source>
</evidence>
<dbReference type="RefSeq" id="WP_013350220.1">
    <property type="nucleotide sequence ID" value="NC_014550.1"/>
</dbReference>
<evidence type="ECO:0000256" key="1">
    <source>
        <dbReference type="NCBIfam" id="TIGR02228"/>
    </source>
</evidence>
<feature type="transmembrane region" description="Helical" evidence="2">
    <location>
        <begin position="26"/>
        <end position="50"/>
    </location>
</feature>
<sequence>MLISKNIALTLKNALRSRLIHICREVLLTTGAILGALCILLTVASLVWNIKPLVFRSGSMSPTIETGALAFSKPVPASELAVGDVVSVETADESRVTHRITRIEVEGPDFALTLRGDANNVDDAESYVVDSADRVFFTVPKAGYAVSWLSGSAGTFVGGVVVGLVVIVFLRRPRTPSEEAATREDL</sequence>
<keyword evidence="4" id="KW-1185">Reference proteome</keyword>
<dbReference type="InterPro" id="IPR001733">
    <property type="entry name" value="Peptidase_S26B"/>
</dbReference>
<dbReference type="InterPro" id="IPR019533">
    <property type="entry name" value="Peptidase_S26"/>
</dbReference>
<dbReference type="NCBIfam" id="TIGR02228">
    <property type="entry name" value="sigpep_I_arch"/>
    <property type="match status" value="1"/>
</dbReference>
<feature type="transmembrane region" description="Helical" evidence="2">
    <location>
        <begin position="145"/>
        <end position="170"/>
    </location>
</feature>
<dbReference type="CDD" id="cd06530">
    <property type="entry name" value="S26_SPase_I"/>
    <property type="match status" value="1"/>
</dbReference>
<dbReference type="EC" id="3.4.21.89" evidence="1"/>
<keyword evidence="2" id="KW-0472">Membrane</keyword>
<evidence type="ECO:0000313" key="3">
    <source>
        <dbReference type="EMBL" id="CBT77107.1"/>
    </source>
</evidence>
<organism evidence="3 4">
    <name type="scientific">Glutamicibacter arilaitensis (strain DSM 16368 / CIP 108037 / IAM 15318 / JCM 13566 / NCIMB 14258 / Re117)</name>
    <name type="common">Arthrobacter arilaitensis</name>
    <dbReference type="NCBI Taxonomy" id="861360"/>
    <lineage>
        <taxon>Bacteria</taxon>
        <taxon>Bacillati</taxon>
        <taxon>Actinomycetota</taxon>
        <taxon>Actinomycetes</taxon>
        <taxon>Micrococcales</taxon>
        <taxon>Micrococcaceae</taxon>
        <taxon>Glutamicibacter</taxon>
    </lineage>
</organism>
<gene>
    <name evidence="3" type="ordered locus">AARI_29150</name>
</gene>
<name>A0ABP1U7Y9_GLUAR</name>
<dbReference type="GeneID" id="303186476"/>
<dbReference type="EMBL" id="FQ311875">
    <property type="protein sequence ID" value="CBT77107.1"/>
    <property type="molecule type" value="Genomic_DNA"/>
</dbReference>
<keyword evidence="2" id="KW-1133">Transmembrane helix</keyword>
<dbReference type="Proteomes" id="UP000006878">
    <property type="component" value="Chromosome"/>
</dbReference>
<reference evidence="4" key="2">
    <citation type="submission" date="2010-07" db="EMBL/GenBank/DDBJ databases">
        <title>Complete genome sequence of Arthrobacter arilaitensis (strain DSM 16368 / CIP 108037 / JCM 13566 / Re117).</title>
        <authorList>
            <person name="Genoscope."/>
        </authorList>
    </citation>
    <scope>NUCLEOTIDE SEQUENCE [LARGE SCALE GENOMIC DNA]</scope>
    <source>
        <strain evidence="4">DSM 16368 / CIP 108037 / IAM 15318 / JCM 13566 / Re117</strain>
    </source>
</reference>
<accession>A0ABP1U7Y9</accession>
<evidence type="ECO:0000313" key="4">
    <source>
        <dbReference type="Proteomes" id="UP000006878"/>
    </source>
</evidence>
<reference evidence="4" key="1">
    <citation type="journal article" date="2010" name="PLoS ONE">
        <title>The Arthrobacter arilaitensis Re117 genome sequence reveals its genetic adaptation to the surface of cheese.</title>
        <authorList>
            <person name="Monnet C."/>
            <person name="Loux V."/>
            <person name="Gibrat J.F."/>
            <person name="Spinnler E."/>
            <person name="Barbe V."/>
            <person name="Vacherie B."/>
            <person name="Gavory F."/>
            <person name="Gourbeyre E."/>
            <person name="Siguier P."/>
            <person name="Chandler M."/>
            <person name="Elleuch R."/>
            <person name="Irlinger F."/>
            <person name="Vallaeys T."/>
        </authorList>
    </citation>
    <scope>NUCLEOTIDE SEQUENCE</scope>
    <source>
        <strain evidence="4">DSM 16368 / CIP 108037 / IAM 15318 / JCM 13566 / Re117</strain>
    </source>
</reference>
<proteinExistence type="predicted"/>
<protein>
    <recommendedName>
        <fullName evidence="1">Signal peptidase I</fullName>
        <ecNumber evidence="1">3.4.21.89</ecNumber>
    </recommendedName>
</protein>
<keyword evidence="2" id="KW-0812">Transmembrane</keyword>